<feature type="region of interest" description="Disordered" evidence="2">
    <location>
        <begin position="201"/>
        <end position="222"/>
    </location>
</feature>
<reference evidence="5" key="1">
    <citation type="submission" date="2025-08" db="UniProtKB">
        <authorList>
            <consortium name="RefSeq"/>
        </authorList>
    </citation>
    <scope>IDENTIFICATION</scope>
    <source>
        <strain evidence="5">OHB3-1</strain>
    </source>
</reference>
<dbReference type="InterPro" id="IPR001005">
    <property type="entry name" value="SANT/Myb"/>
</dbReference>
<feature type="compositionally biased region" description="Gly residues" evidence="2">
    <location>
        <begin position="1674"/>
        <end position="1685"/>
    </location>
</feature>
<feature type="compositionally biased region" description="Basic and acidic residues" evidence="2">
    <location>
        <begin position="7"/>
        <end position="23"/>
    </location>
</feature>
<evidence type="ECO:0000259" key="3">
    <source>
        <dbReference type="PROSITE" id="PS51293"/>
    </source>
</evidence>
<feature type="compositionally biased region" description="Basic and acidic residues" evidence="2">
    <location>
        <begin position="30"/>
        <end position="42"/>
    </location>
</feature>
<proteinExistence type="predicted"/>
<feature type="region of interest" description="Disordered" evidence="2">
    <location>
        <begin position="1662"/>
        <end position="1685"/>
    </location>
</feature>
<dbReference type="CDD" id="cd00167">
    <property type="entry name" value="SANT"/>
    <property type="match status" value="1"/>
</dbReference>
<dbReference type="Proteomes" id="UP000504603">
    <property type="component" value="Unplaced"/>
</dbReference>
<feature type="compositionally biased region" description="Polar residues" evidence="2">
    <location>
        <begin position="1296"/>
        <end position="1305"/>
    </location>
</feature>
<feature type="domain" description="SANT" evidence="3">
    <location>
        <begin position="1007"/>
        <end position="1058"/>
    </location>
</feature>
<evidence type="ECO:0000313" key="5">
    <source>
        <dbReference type="RefSeq" id="XP_022139263.1"/>
    </source>
</evidence>
<dbReference type="PROSITE" id="PS51293">
    <property type="entry name" value="SANT"/>
    <property type="match status" value="2"/>
</dbReference>
<feature type="compositionally biased region" description="Polar residues" evidence="2">
    <location>
        <begin position="1469"/>
        <end position="1479"/>
    </location>
</feature>
<feature type="region of interest" description="Disordered" evidence="2">
    <location>
        <begin position="1468"/>
        <end position="1496"/>
    </location>
</feature>
<dbReference type="KEGG" id="mcha:111010219"/>
<feature type="region of interest" description="Disordered" evidence="2">
    <location>
        <begin position="1"/>
        <end position="184"/>
    </location>
</feature>
<sequence>MPPEPLPWDRKDLFKERKHEKSEALGSAARWRDSYHGSREFNRWGSSDFRRPTSHGKQGGWHQFSEDSSHGYGPSRSFSDKMLEDESFRPSVPRGEGKYIRIGRESRGSFSHRDWRSHSRETNNEFTNPSRRPSQDVSSDQRSVDDTVTYSSPQSDIMNASDQIHSKDRNEKVGGVCGLENGPRSDVEISLSSTEWKPLKWSRSGSLSSRGSAYSSSTNAKNEKADLPLRIASPIESPSAEATACVTSSLPFEETVSRKKPRLGWGDGLAKYEKEKVEVPDNSMRKEGALLSSSSAELTHSLGSSFTEKSPKTLAFSDCASPATPSSFACSSSSGLEEKPFNKTASVDNSTGIICSSPGPGSQNQLQKFLFSLEKVEISSVANLGSSLVELFHSDDPSSVESCFGRSTLNKLLAYKSEISKTLEMTESEIDLLENELKSLKSENGGNVSHPKSCSGMHLVESAIYSKERDGVSSIPPRPAPLEIVSSSDATVEKMPVCKGDMAVEDVDGKDAEIDSPGTVTSKFNEPHRVVKDVGSNLLETDHCREVTDAVLPDKMERQLPVYGPFVVDEHKTVGFGNKRSLEKSCTGEFIYGDLTARADNGSSISDLIFACNKKHASKAAEAIFKELPTEKCKISSQSTKIVSCSESEKLLKEKFAMRRQFLKFEESVLTLKFKALQHSWKEKLLHSVKKCRSRPQKKELSLRVTLSGYQKYRSSVRSRFVLPGACQKPAPTKDTLSYYSKLLLNPRVRLYRNILKMPALILDKKEKLALRFISHNGLVEDPLAVEKERNMINPWTPAERDIFWEKLSLFGKDFKKISSFLDLKTTADCVEFYYKNHKSDSFKKSKNLELGKQGKSSTTTYLVTSGKKWNPDMNATSLDMLGVASVMAAQADNIENQQKCSRRSAMGGSVESKVSWSADCIPANKNNFDALQTEKETVAADVLAGICGSLSSEAISSCITSAIDPNEDYRQRKCHKMESAVKLPSTSDIMQKTDNEPCSDDSSGDVDSTNWTDEEKSIFMKAVSSHGKDFDIISRCVRSKSRDQCKVFFSKARKCLGLDLMHSSGDVGTPGSDNDASGTDTEDHCVVETCGARSSDEVGSKSADGLSTSDNINREESVSAVIANIQTSSEVVESTALHQSNGEGVEAVGNSVCDAFEEEDVPNLDSDPVCSLINAVASSSHPVHDYKIEDFADNTEAGSNHSNEPDVLKSESAVSIGDESSAAVSENRATAKLAFGGEEKATNTNSRGQSILQCSVQDSTGLVSNIALDGRSLGLDPQISRPNILKVDSLEKSCTKSGESSPVGRNSDHGVIKVEPTPDQDLLSSNLVLQEVRDAPQKPMKSDEYAEPQNSLLHHAESSEFPCSYPFNKPIIEDINRNINHTYFPGVQGLSKPDISCNSTYAPEDFYLQNCSSSKLRHPVAELPFLRQNVEPGHDHQKNGSHSGSASDSDVPRRKGDVKLFGQILSHAPSQSNSTPCSSEHGEKKGPHKSSSKSYDMEENILLRSYGFWDGNRIQTGLSALPDSAILQAKYPAAFSGYYSAASAKTEQQPLQALSNSGDRSLNGVVSAFPTKDGVVDYQSYRSRDAAKMRPFPVDIFSEMHRRNGLDALSLASLQQQGRMLVGMNVVGRGGILMGSSCTGVSDPVAAIKMHYAKAEQYVGQPGSTLTREDGSWRGGNNGDLGSR</sequence>
<feature type="domain" description="SANT" evidence="3">
    <location>
        <begin position="791"/>
        <end position="842"/>
    </location>
</feature>
<dbReference type="OrthoDB" id="10258692at2759"/>
<keyword evidence="1" id="KW-0175">Coiled coil</keyword>
<dbReference type="PANTHER" id="PTHR47340">
    <property type="entry name" value="DUPLICATED HOMEODOMAIN-LIKE SUPERFAMILY PROTEIN"/>
    <property type="match status" value="1"/>
</dbReference>
<feature type="coiled-coil region" evidence="1">
    <location>
        <begin position="416"/>
        <end position="443"/>
    </location>
</feature>
<dbReference type="Gene3D" id="1.10.10.60">
    <property type="entry name" value="Homeodomain-like"/>
    <property type="match status" value="1"/>
</dbReference>
<evidence type="ECO:0000256" key="1">
    <source>
        <dbReference type="SAM" id="Coils"/>
    </source>
</evidence>
<protein>
    <submittedName>
        <fullName evidence="5">Uncharacterized protein LOC111010219</fullName>
    </submittedName>
</protein>
<feature type="compositionally biased region" description="Polar residues" evidence="2">
    <location>
        <begin position="148"/>
        <end position="163"/>
    </location>
</feature>
<dbReference type="Gene3D" id="1.20.58.1880">
    <property type="match status" value="1"/>
</dbReference>
<feature type="compositionally biased region" description="Basic and acidic residues" evidence="2">
    <location>
        <begin position="95"/>
        <end position="123"/>
    </location>
</feature>
<feature type="region of interest" description="Disordered" evidence="2">
    <location>
        <begin position="987"/>
        <end position="1011"/>
    </location>
</feature>
<feature type="region of interest" description="Disordered" evidence="2">
    <location>
        <begin position="1431"/>
        <end position="1454"/>
    </location>
</feature>
<evidence type="ECO:0000313" key="4">
    <source>
        <dbReference type="Proteomes" id="UP000504603"/>
    </source>
</evidence>
<dbReference type="Pfam" id="PF00249">
    <property type="entry name" value="Myb_DNA-binding"/>
    <property type="match status" value="2"/>
</dbReference>
<dbReference type="InterPro" id="IPR017884">
    <property type="entry name" value="SANT_dom"/>
</dbReference>
<feature type="compositionally biased region" description="Low complexity" evidence="2">
    <location>
        <begin position="202"/>
        <end position="217"/>
    </location>
</feature>
<feature type="compositionally biased region" description="Low complexity" evidence="2">
    <location>
        <begin position="129"/>
        <end position="141"/>
    </location>
</feature>
<organism evidence="4 5">
    <name type="scientific">Momordica charantia</name>
    <name type="common">Bitter gourd</name>
    <name type="synonym">Balsam pear</name>
    <dbReference type="NCBI Taxonomy" id="3673"/>
    <lineage>
        <taxon>Eukaryota</taxon>
        <taxon>Viridiplantae</taxon>
        <taxon>Streptophyta</taxon>
        <taxon>Embryophyta</taxon>
        <taxon>Tracheophyta</taxon>
        <taxon>Spermatophyta</taxon>
        <taxon>Magnoliopsida</taxon>
        <taxon>eudicotyledons</taxon>
        <taxon>Gunneridae</taxon>
        <taxon>Pentapetalae</taxon>
        <taxon>rosids</taxon>
        <taxon>fabids</taxon>
        <taxon>Cucurbitales</taxon>
        <taxon>Cucurbitaceae</taxon>
        <taxon>Momordiceae</taxon>
        <taxon>Momordica</taxon>
    </lineage>
</organism>
<feature type="region of interest" description="Disordered" evidence="2">
    <location>
        <begin position="1293"/>
        <end position="1319"/>
    </location>
</feature>
<dbReference type="GeneID" id="111010219"/>
<feature type="compositionally biased region" description="Basic and acidic residues" evidence="2">
    <location>
        <begin position="78"/>
        <end position="88"/>
    </location>
</feature>
<dbReference type="PANTHER" id="PTHR47340:SF1">
    <property type="entry name" value="DUPLICATED HOMEODOMAIN-LIKE SUPERFAMILY PROTEIN"/>
    <property type="match status" value="1"/>
</dbReference>
<gene>
    <name evidence="5" type="primary">LOC111010219</name>
</gene>
<accession>A0A6J1CFA1</accession>
<dbReference type="SMART" id="SM00717">
    <property type="entry name" value="SANT"/>
    <property type="match status" value="2"/>
</dbReference>
<dbReference type="RefSeq" id="XP_022139263.1">
    <property type="nucleotide sequence ID" value="XM_022283571.1"/>
</dbReference>
<name>A0A6J1CFA1_MOMCH</name>
<evidence type="ECO:0000256" key="2">
    <source>
        <dbReference type="SAM" id="MobiDB-lite"/>
    </source>
</evidence>
<dbReference type="InterPro" id="IPR009057">
    <property type="entry name" value="Homeodomain-like_sf"/>
</dbReference>
<dbReference type="SUPFAM" id="SSF46689">
    <property type="entry name" value="Homeodomain-like"/>
    <property type="match status" value="2"/>
</dbReference>
<keyword evidence="4" id="KW-1185">Reference proteome</keyword>